<keyword evidence="4" id="KW-0862">Zinc</keyword>
<dbReference type="PANTHER" id="PTHR46367:SF1">
    <property type="entry name" value="ATAXIN-7-LIKE PROTEIN 3"/>
    <property type="match status" value="1"/>
</dbReference>
<feature type="compositionally biased region" description="Low complexity" evidence="11">
    <location>
        <begin position="121"/>
        <end position="131"/>
    </location>
</feature>
<feature type="region of interest" description="Disordered" evidence="11">
    <location>
        <begin position="119"/>
        <end position="194"/>
    </location>
</feature>
<comment type="function">
    <text evidence="10">Component of the transcription regulatory histone acetylation (HAT) complex SAGA, a multiprotein complex that activates transcription by remodeling chromatin and mediating histone acetylation and deubiquitination. Within the SAGA complex, participates in a subcomplex that specifically deubiquitinates histone H2B. The SAGA complex is recruited to specific gene promoters by activators, where it is required for transcription.</text>
</comment>
<dbReference type="InterPro" id="IPR051078">
    <property type="entry name" value="SGF11"/>
</dbReference>
<dbReference type="Pfam" id="PF08209">
    <property type="entry name" value="Sgf11"/>
    <property type="match status" value="1"/>
</dbReference>
<dbReference type="InterPro" id="IPR013246">
    <property type="entry name" value="SAGA_su_Sgf11"/>
</dbReference>
<evidence type="ECO:0000256" key="2">
    <source>
        <dbReference type="ARBA" id="ARBA00022723"/>
    </source>
</evidence>
<dbReference type="GO" id="GO:0006357">
    <property type="term" value="P:regulation of transcription by RNA polymerase II"/>
    <property type="evidence" value="ECO:0007669"/>
    <property type="project" value="TreeGrafter"/>
</dbReference>
<name>A0A811KRJ6_9BILA</name>
<proteinExistence type="inferred from homology"/>
<dbReference type="GO" id="GO:0071819">
    <property type="term" value="C:DUBm complex"/>
    <property type="evidence" value="ECO:0007669"/>
    <property type="project" value="TreeGrafter"/>
</dbReference>
<comment type="similarity">
    <text evidence="10">Belongs to the SGF11 family.</text>
</comment>
<dbReference type="PANTHER" id="PTHR46367">
    <property type="entry name" value="ATAXIN-7-LIKE PROTEIN 3"/>
    <property type="match status" value="1"/>
</dbReference>
<gene>
    <name evidence="12" type="ORF">BOKJ2_LOCUS8297</name>
</gene>
<keyword evidence="6" id="KW-0805">Transcription regulation</keyword>
<evidence type="ECO:0000313" key="13">
    <source>
        <dbReference type="Proteomes" id="UP000614601"/>
    </source>
</evidence>
<protein>
    <recommendedName>
        <fullName evidence="10">SAGA-associated factor 11</fullName>
    </recommendedName>
</protein>
<dbReference type="Proteomes" id="UP000614601">
    <property type="component" value="Unassembled WGS sequence"/>
</dbReference>
<evidence type="ECO:0000256" key="3">
    <source>
        <dbReference type="ARBA" id="ARBA00022771"/>
    </source>
</evidence>
<keyword evidence="2" id="KW-0479">Metal-binding</keyword>
<evidence type="ECO:0000256" key="9">
    <source>
        <dbReference type="ARBA" id="ARBA00023242"/>
    </source>
</evidence>
<sequence length="194" mass="21989">MENGFKPTPQSEEFRVNALKQVYSHLMDHVLTETVLKYHRDRELNSSLNLECEPDNKMPVRRKPVEAVSADNQNKRTQLECECMCCHRMIAASRFAPHMEKCIGMGRNSSRVARRRLANLSSAPPSASQSPRVPTRISTSSIADGCGSPAFDMEEELMEDDEDWSNSSTPVKRRKTTSTSKKDTKSRSALKNRR</sequence>
<evidence type="ECO:0000256" key="7">
    <source>
        <dbReference type="ARBA" id="ARBA00023159"/>
    </source>
</evidence>
<comment type="subcellular location">
    <subcellularLocation>
        <location evidence="1 10">Nucleus</location>
    </subcellularLocation>
</comment>
<evidence type="ECO:0000256" key="4">
    <source>
        <dbReference type="ARBA" id="ARBA00022833"/>
    </source>
</evidence>
<dbReference type="EMBL" id="CAJFCW020000004">
    <property type="protein sequence ID" value="CAG9112352.1"/>
    <property type="molecule type" value="Genomic_DNA"/>
</dbReference>
<dbReference type="GO" id="GO:0000124">
    <property type="term" value="C:SAGA complex"/>
    <property type="evidence" value="ECO:0007669"/>
    <property type="project" value="TreeGrafter"/>
</dbReference>
<keyword evidence="3" id="KW-0863">Zinc-finger</keyword>
<evidence type="ECO:0000256" key="8">
    <source>
        <dbReference type="ARBA" id="ARBA00023163"/>
    </source>
</evidence>
<evidence type="ECO:0000313" key="12">
    <source>
        <dbReference type="EMBL" id="CAD5219144.1"/>
    </source>
</evidence>
<evidence type="ECO:0000256" key="1">
    <source>
        <dbReference type="ARBA" id="ARBA00004123"/>
    </source>
</evidence>
<evidence type="ECO:0000256" key="11">
    <source>
        <dbReference type="SAM" id="MobiDB-lite"/>
    </source>
</evidence>
<evidence type="ECO:0000256" key="6">
    <source>
        <dbReference type="ARBA" id="ARBA00023015"/>
    </source>
</evidence>
<dbReference type="Proteomes" id="UP000783686">
    <property type="component" value="Unassembled WGS sequence"/>
</dbReference>
<dbReference type="AlphaFoldDB" id="A0A811KRJ6"/>
<evidence type="ECO:0000256" key="5">
    <source>
        <dbReference type="ARBA" id="ARBA00022853"/>
    </source>
</evidence>
<keyword evidence="13" id="KW-1185">Reference proteome</keyword>
<feature type="compositionally biased region" description="Acidic residues" evidence="11">
    <location>
        <begin position="152"/>
        <end position="164"/>
    </location>
</feature>
<keyword evidence="5" id="KW-0156">Chromatin regulator</keyword>
<evidence type="ECO:0000256" key="10">
    <source>
        <dbReference type="RuleBase" id="RU261113"/>
    </source>
</evidence>
<keyword evidence="7 10" id="KW-0010">Activator</keyword>
<organism evidence="12 13">
    <name type="scientific">Bursaphelenchus okinawaensis</name>
    <dbReference type="NCBI Taxonomy" id="465554"/>
    <lineage>
        <taxon>Eukaryota</taxon>
        <taxon>Metazoa</taxon>
        <taxon>Ecdysozoa</taxon>
        <taxon>Nematoda</taxon>
        <taxon>Chromadorea</taxon>
        <taxon>Rhabditida</taxon>
        <taxon>Tylenchina</taxon>
        <taxon>Tylenchomorpha</taxon>
        <taxon>Aphelenchoidea</taxon>
        <taxon>Aphelenchoididae</taxon>
        <taxon>Bursaphelenchus</taxon>
    </lineage>
</organism>
<dbReference type="OrthoDB" id="21557at2759"/>
<dbReference type="GO" id="GO:0008270">
    <property type="term" value="F:zinc ion binding"/>
    <property type="evidence" value="ECO:0007669"/>
    <property type="project" value="UniProtKB-KW"/>
</dbReference>
<comment type="subunit">
    <text evidence="10">Component of some SAGA transcription coactivator-HAT complexes.</text>
</comment>
<keyword evidence="8" id="KW-0804">Transcription</keyword>
<accession>A0A811KRJ6</accession>
<dbReference type="GO" id="GO:0006325">
    <property type="term" value="P:chromatin organization"/>
    <property type="evidence" value="ECO:0007669"/>
    <property type="project" value="UniProtKB-KW"/>
</dbReference>
<dbReference type="EMBL" id="CAJFDH010000004">
    <property type="protein sequence ID" value="CAD5219144.1"/>
    <property type="molecule type" value="Genomic_DNA"/>
</dbReference>
<comment type="caution">
    <text evidence="12">The sequence shown here is derived from an EMBL/GenBank/DDBJ whole genome shotgun (WGS) entry which is preliminary data.</text>
</comment>
<keyword evidence="9" id="KW-0539">Nucleus</keyword>
<reference evidence="12" key="1">
    <citation type="submission" date="2020-09" db="EMBL/GenBank/DDBJ databases">
        <authorList>
            <person name="Kikuchi T."/>
        </authorList>
    </citation>
    <scope>NUCLEOTIDE SEQUENCE</scope>
    <source>
        <strain evidence="12">SH1</strain>
    </source>
</reference>
<dbReference type="GO" id="GO:0003713">
    <property type="term" value="F:transcription coactivator activity"/>
    <property type="evidence" value="ECO:0007669"/>
    <property type="project" value="TreeGrafter"/>
</dbReference>